<dbReference type="GO" id="GO:0009653">
    <property type="term" value="P:anatomical structure morphogenesis"/>
    <property type="evidence" value="ECO:0007669"/>
    <property type="project" value="TreeGrafter"/>
</dbReference>
<protein>
    <recommendedName>
        <fullName evidence="5">Fork-head domain-containing protein</fullName>
    </recommendedName>
</protein>
<evidence type="ECO:0000256" key="3">
    <source>
        <dbReference type="PROSITE-ProRule" id="PRU00089"/>
    </source>
</evidence>
<evidence type="ECO:0000256" key="1">
    <source>
        <dbReference type="ARBA" id="ARBA00023125"/>
    </source>
</evidence>
<reference evidence="6" key="2">
    <citation type="journal article" date="2015" name="Genome Biol.">
        <title>Comparative genomics of Steinernema reveals deeply conserved gene regulatory networks.</title>
        <authorList>
            <person name="Dillman A.R."/>
            <person name="Macchietto M."/>
            <person name="Porter C.F."/>
            <person name="Rogers A."/>
            <person name="Williams B."/>
            <person name="Antoshechkin I."/>
            <person name="Lee M.M."/>
            <person name="Goodwin Z."/>
            <person name="Lu X."/>
            <person name="Lewis E.E."/>
            <person name="Goodrich-Blair H."/>
            <person name="Stock S.P."/>
            <person name="Adams B.J."/>
            <person name="Sternberg P.W."/>
            <person name="Mortazavi A."/>
        </authorList>
    </citation>
    <scope>NUCLEOTIDE SEQUENCE [LARGE SCALE GENOMIC DNA]</scope>
    <source>
        <strain evidence="6">ALL</strain>
    </source>
</reference>
<dbReference type="GO" id="GO:0000978">
    <property type="term" value="F:RNA polymerase II cis-regulatory region sequence-specific DNA binding"/>
    <property type="evidence" value="ECO:0007669"/>
    <property type="project" value="TreeGrafter"/>
</dbReference>
<feature type="domain" description="Fork-head" evidence="5">
    <location>
        <begin position="51"/>
        <end position="146"/>
    </location>
</feature>
<evidence type="ECO:0000313" key="6">
    <source>
        <dbReference type="EMBL" id="TKR81335.1"/>
    </source>
</evidence>
<dbReference type="PRINTS" id="PR00053">
    <property type="entry name" value="FORKHEAD"/>
</dbReference>
<reference evidence="6" key="3">
    <citation type="journal article" date="2019" name="G3 (Bethesda)">
        <title>Hybrid Assembly of the Genome of the Entomopathogenic Nematode Steinernema carpocapsae Identifies the X-Chromosome.</title>
        <authorList>
            <person name="Serra L."/>
            <person name="Macchietto M."/>
            <person name="Macias-Munoz A."/>
            <person name="McGill C.J."/>
            <person name="Rodriguez I.M."/>
            <person name="Rodriguez B."/>
            <person name="Murad R."/>
            <person name="Mortazavi A."/>
        </authorList>
    </citation>
    <scope>NUCLEOTIDE SEQUENCE</scope>
    <source>
        <strain evidence="6">ALL</strain>
    </source>
</reference>
<dbReference type="Pfam" id="PF00250">
    <property type="entry name" value="Forkhead"/>
    <property type="match status" value="1"/>
</dbReference>
<dbReference type="InterPro" id="IPR036390">
    <property type="entry name" value="WH_DNA-bd_sf"/>
</dbReference>
<dbReference type="SMART" id="SM00339">
    <property type="entry name" value="FH"/>
    <property type="match status" value="1"/>
</dbReference>
<feature type="region of interest" description="Disordered" evidence="4">
    <location>
        <begin position="196"/>
        <end position="241"/>
    </location>
</feature>
<dbReference type="PANTHER" id="PTHR11829:SF411">
    <property type="entry name" value="FORKHEAD BOX PROTEIN L2"/>
    <property type="match status" value="1"/>
</dbReference>
<gene>
    <name evidence="6" type="ORF">L596_015218</name>
</gene>
<feature type="compositionally biased region" description="Low complexity" evidence="4">
    <location>
        <begin position="7"/>
        <end position="22"/>
    </location>
</feature>
<comment type="subcellular location">
    <subcellularLocation>
        <location evidence="3">Nucleus</location>
    </subcellularLocation>
</comment>
<evidence type="ECO:0000259" key="5">
    <source>
        <dbReference type="PROSITE" id="PS50039"/>
    </source>
</evidence>
<name>A0A4V6A368_STECR</name>
<dbReference type="InterPro" id="IPR030456">
    <property type="entry name" value="TF_fork_head_CS_2"/>
</dbReference>
<keyword evidence="2 3" id="KW-0539">Nucleus</keyword>
<proteinExistence type="predicted"/>
<dbReference type="GO" id="GO:0000981">
    <property type="term" value="F:DNA-binding transcription factor activity, RNA polymerase II-specific"/>
    <property type="evidence" value="ECO:0007669"/>
    <property type="project" value="TreeGrafter"/>
</dbReference>
<dbReference type="GO" id="GO:0005634">
    <property type="term" value="C:nucleus"/>
    <property type="evidence" value="ECO:0007669"/>
    <property type="project" value="UniProtKB-SubCell"/>
</dbReference>
<accession>A0A4V6A368</accession>
<feature type="region of interest" description="Disordered" evidence="4">
    <location>
        <begin position="1"/>
        <end position="52"/>
    </location>
</feature>
<sequence length="457" mass="49210">MERLLNPAPLTPSSSPSTSETPASPPAATPSDPSSDPAPTLSANPSERTERPSLSYKDLIIEAIESSPDKRLKLNEIYQVIRLLHPYYRLRPDQWGWQNSIRHNLSLHDCFVKLPLKQTSASGVVGHYWTVVPEQGDKPNLRRRSRAAARTNRSSNKSRGNGQNIPNEPVPINQLPHLTAMPSALFSQSAGLLPNIGSTPSSDSGLASEESSVSSSPTSTCSPSVAATVASSTPREGLESPIHKPLASYYTQLSAMNSLLAPSTSVAAALPTPISTAPSSLLDSLALLQQNQNDETYKQQLYIQQIIQAAVQQTLTNTMANLAESVNTQAMNPLLLLQAASLKNSQQLSPLSLFANQTVAALAAAQLQQLTSPVLAAALANLSSNPLVSLPSVAAAMTPRWSRRRRRCSTPPSRALYLPKAGFNSRLNPKSLTTPRYDSSNPYFALRIPRLLFPSSM</sequence>
<dbReference type="InterPro" id="IPR001766">
    <property type="entry name" value="Fork_head_dom"/>
</dbReference>
<dbReference type="SUPFAM" id="SSF46785">
    <property type="entry name" value="Winged helix' DNA-binding domain"/>
    <property type="match status" value="1"/>
</dbReference>
<comment type="caution">
    <text evidence="6">The sequence shown here is derived from an EMBL/GenBank/DDBJ whole genome shotgun (WGS) entry which is preliminary data.</text>
</comment>
<dbReference type="OrthoDB" id="5954824at2759"/>
<dbReference type="InterPro" id="IPR036388">
    <property type="entry name" value="WH-like_DNA-bd_sf"/>
</dbReference>
<dbReference type="PROSITE" id="PS50039">
    <property type="entry name" value="FORK_HEAD_3"/>
    <property type="match status" value="1"/>
</dbReference>
<feature type="compositionally biased region" description="Low complexity" evidence="4">
    <location>
        <begin position="148"/>
        <end position="159"/>
    </location>
</feature>
<dbReference type="PROSITE" id="PS00658">
    <property type="entry name" value="FORK_HEAD_2"/>
    <property type="match status" value="1"/>
</dbReference>
<feature type="compositionally biased region" description="Low complexity" evidence="4">
    <location>
        <begin position="29"/>
        <end position="43"/>
    </location>
</feature>
<feature type="region of interest" description="Disordered" evidence="4">
    <location>
        <begin position="134"/>
        <end position="174"/>
    </location>
</feature>
<dbReference type="CDD" id="cd00059">
    <property type="entry name" value="FH_FOX"/>
    <property type="match status" value="1"/>
</dbReference>
<dbReference type="STRING" id="34508.A0A4V6A368"/>
<dbReference type="Gene3D" id="1.10.10.10">
    <property type="entry name" value="Winged helix-like DNA-binding domain superfamily/Winged helix DNA-binding domain"/>
    <property type="match status" value="1"/>
</dbReference>
<evidence type="ECO:0000256" key="4">
    <source>
        <dbReference type="SAM" id="MobiDB-lite"/>
    </source>
</evidence>
<evidence type="ECO:0000256" key="2">
    <source>
        <dbReference type="ARBA" id="ARBA00023242"/>
    </source>
</evidence>
<feature type="DNA-binding region" description="Fork-head" evidence="3">
    <location>
        <begin position="51"/>
        <end position="146"/>
    </location>
</feature>
<reference evidence="6" key="1">
    <citation type="submission" date="2013-11" db="EMBL/GenBank/DDBJ databases">
        <authorList>
            <person name="Sternberg P."/>
            <person name="Dillman A."/>
            <person name="Macchietto M."/>
        </authorList>
    </citation>
    <scope>NUCLEOTIDE SEQUENCE</scope>
    <source>
        <strain evidence="6">ALL</strain>
    </source>
</reference>
<dbReference type="EMBL" id="AZBU02000004">
    <property type="protein sequence ID" value="TKR81335.1"/>
    <property type="molecule type" value="Genomic_DNA"/>
</dbReference>
<organism evidence="6">
    <name type="scientific">Steinernema carpocapsae</name>
    <name type="common">Entomopathogenic nematode</name>
    <dbReference type="NCBI Taxonomy" id="34508"/>
    <lineage>
        <taxon>Eukaryota</taxon>
        <taxon>Metazoa</taxon>
        <taxon>Ecdysozoa</taxon>
        <taxon>Nematoda</taxon>
        <taxon>Chromadorea</taxon>
        <taxon>Rhabditida</taxon>
        <taxon>Tylenchina</taxon>
        <taxon>Panagrolaimomorpha</taxon>
        <taxon>Strongyloidoidea</taxon>
        <taxon>Steinernematidae</taxon>
        <taxon>Steinernema</taxon>
    </lineage>
</organism>
<dbReference type="InterPro" id="IPR050211">
    <property type="entry name" value="FOX_domain-containing"/>
</dbReference>
<dbReference type="GO" id="GO:0030154">
    <property type="term" value="P:cell differentiation"/>
    <property type="evidence" value="ECO:0007669"/>
    <property type="project" value="TreeGrafter"/>
</dbReference>
<dbReference type="AlphaFoldDB" id="A0A4V6A368"/>
<dbReference type="PANTHER" id="PTHR11829">
    <property type="entry name" value="FORKHEAD BOX PROTEIN"/>
    <property type="match status" value="1"/>
</dbReference>
<feature type="compositionally biased region" description="Low complexity" evidence="4">
    <location>
        <begin position="200"/>
        <end position="234"/>
    </location>
</feature>
<keyword evidence="1 3" id="KW-0238">DNA-binding</keyword>